<feature type="compositionally biased region" description="Low complexity" evidence="2">
    <location>
        <begin position="91"/>
        <end position="103"/>
    </location>
</feature>
<feature type="compositionally biased region" description="Basic residues" evidence="2">
    <location>
        <begin position="322"/>
        <end position="338"/>
    </location>
</feature>
<feature type="region of interest" description="Disordered" evidence="2">
    <location>
        <begin position="311"/>
        <end position="343"/>
    </location>
</feature>
<feature type="region of interest" description="Disordered" evidence="2">
    <location>
        <begin position="69"/>
        <end position="103"/>
    </location>
</feature>
<evidence type="ECO:0000256" key="1">
    <source>
        <dbReference type="SAM" id="Coils"/>
    </source>
</evidence>
<feature type="coiled-coil region" evidence="1">
    <location>
        <begin position="115"/>
        <end position="142"/>
    </location>
</feature>
<dbReference type="EMBL" id="NIVC01000735">
    <property type="protein sequence ID" value="PAA77543.1"/>
    <property type="molecule type" value="Genomic_DNA"/>
</dbReference>
<accession>A0A267FUW3</accession>
<name>A0A267FUW3_9PLAT</name>
<feature type="compositionally biased region" description="Gly residues" evidence="2">
    <location>
        <begin position="520"/>
        <end position="531"/>
    </location>
</feature>
<feature type="compositionally biased region" description="Basic residues" evidence="2">
    <location>
        <begin position="1"/>
        <end position="16"/>
    </location>
</feature>
<protein>
    <submittedName>
        <fullName evidence="3">Uncharacterized protein</fullName>
    </submittedName>
</protein>
<reference evidence="3 4" key="1">
    <citation type="submission" date="2017-06" db="EMBL/GenBank/DDBJ databases">
        <title>A platform for efficient transgenesis in Macrostomum lignano, a flatworm model organism for stem cell research.</title>
        <authorList>
            <person name="Berezikov E."/>
        </authorList>
    </citation>
    <scope>NUCLEOTIDE SEQUENCE [LARGE SCALE GENOMIC DNA]</scope>
    <source>
        <strain evidence="3">DV1</strain>
        <tissue evidence="3">Whole organism</tissue>
    </source>
</reference>
<evidence type="ECO:0000256" key="2">
    <source>
        <dbReference type="SAM" id="MobiDB-lite"/>
    </source>
</evidence>
<feature type="compositionally biased region" description="Polar residues" evidence="2">
    <location>
        <begin position="498"/>
        <end position="512"/>
    </location>
</feature>
<dbReference type="Proteomes" id="UP000215902">
    <property type="component" value="Unassembled WGS sequence"/>
</dbReference>
<feature type="compositionally biased region" description="Basic residues" evidence="2">
    <location>
        <begin position="376"/>
        <end position="388"/>
    </location>
</feature>
<feature type="region of interest" description="Disordered" evidence="2">
    <location>
        <begin position="1"/>
        <end position="24"/>
    </location>
</feature>
<feature type="region of interest" description="Disordered" evidence="2">
    <location>
        <begin position="489"/>
        <end position="553"/>
    </location>
</feature>
<evidence type="ECO:0000313" key="4">
    <source>
        <dbReference type="Proteomes" id="UP000215902"/>
    </source>
</evidence>
<sequence length="553" mass="61274">MTTKLQHHLVHPHHQHDKTDSNIASFGGTVTTTLSAAEGSGLRSVEKNAVLTEQLGGNQQHLLLHSVGSDAASGTSTGGTGDSGSVDDDALSAASGVSSGVSTDSAEMLERRLLLQRQQLLLQQQQQLQQQLQQQHQHQQQSERFASLLTVERGPATWTSHAQVTFRYRSDRLYYLDSASRLHGPMDQREQCQVASVRRYVSRSSSSQPPVATRSHHRTMHTVQTAAAGPPASGAAAATSSGFVSSATGGLDDGILLLERRLTSQSQHQHQHHQLPYSRVQVNRYDDWNSGPAPMPRSYSQQLDYGAGFRRQRSHRDQPVHQQHHSYHRQHQQFRGRQHSNPGFDARLEHLERSLNDAMESIRRQTSVQQQQQTRQSHHHQHHQHHGGRPQNQQHLYIASEHQDSAELNRRFSSEPPFEFRYSQRTMTHEPPQVTEEVETTTLQPIGRGIHDLGSGSRVIATQVQQQQQQYSLTEQRGTVGRVSRLAVRPPEAGARSLSANRNATLRASTPVSPKPLTVGGSGGGGGGGFSRGRHLSANTQQQRSSRRSTDLA</sequence>
<evidence type="ECO:0000313" key="3">
    <source>
        <dbReference type="EMBL" id="PAA77543.1"/>
    </source>
</evidence>
<proteinExistence type="predicted"/>
<comment type="caution">
    <text evidence="3">The sequence shown here is derived from an EMBL/GenBank/DDBJ whole genome shotgun (WGS) entry which is preliminary data.</text>
</comment>
<keyword evidence="4" id="KW-1185">Reference proteome</keyword>
<feature type="region of interest" description="Disordered" evidence="2">
    <location>
        <begin position="362"/>
        <end position="392"/>
    </location>
</feature>
<organism evidence="3 4">
    <name type="scientific">Macrostomum lignano</name>
    <dbReference type="NCBI Taxonomy" id="282301"/>
    <lineage>
        <taxon>Eukaryota</taxon>
        <taxon>Metazoa</taxon>
        <taxon>Spiralia</taxon>
        <taxon>Lophotrochozoa</taxon>
        <taxon>Platyhelminthes</taxon>
        <taxon>Rhabditophora</taxon>
        <taxon>Macrostomorpha</taxon>
        <taxon>Macrostomida</taxon>
        <taxon>Macrostomidae</taxon>
        <taxon>Macrostomum</taxon>
    </lineage>
</organism>
<keyword evidence="1" id="KW-0175">Coiled coil</keyword>
<feature type="compositionally biased region" description="Low complexity" evidence="2">
    <location>
        <begin position="364"/>
        <end position="375"/>
    </location>
</feature>
<feature type="region of interest" description="Disordered" evidence="2">
    <location>
        <begin position="200"/>
        <end position="219"/>
    </location>
</feature>
<dbReference type="AlphaFoldDB" id="A0A267FUW3"/>
<gene>
    <name evidence="3" type="ORF">BOX15_Mlig003386g5</name>
</gene>